<evidence type="ECO:0000256" key="1">
    <source>
        <dbReference type="SAM" id="MobiDB-lite"/>
    </source>
</evidence>
<evidence type="ECO:0000313" key="3">
    <source>
        <dbReference type="Proteomes" id="UP001139353"/>
    </source>
</evidence>
<sequence length="62" mass="6393">MEGVSLHNVNGSQPAPLDHGPREPLKKAVSQDEAPALALLTAIPAPQLATSGILGTRLDAWA</sequence>
<protein>
    <submittedName>
        <fullName evidence="2">Uncharacterized protein</fullName>
    </submittedName>
</protein>
<organism evidence="2 3">
    <name type="scientific">Scleromatobacter humisilvae</name>
    <dbReference type="NCBI Taxonomy" id="2897159"/>
    <lineage>
        <taxon>Bacteria</taxon>
        <taxon>Pseudomonadati</taxon>
        <taxon>Pseudomonadota</taxon>
        <taxon>Betaproteobacteria</taxon>
        <taxon>Burkholderiales</taxon>
        <taxon>Sphaerotilaceae</taxon>
        <taxon>Scleromatobacter</taxon>
    </lineage>
</organism>
<feature type="region of interest" description="Disordered" evidence="1">
    <location>
        <begin position="1"/>
        <end position="31"/>
    </location>
</feature>
<dbReference type="RefSeq" id="WP_275680674.1">
    <property type="nucleotide sequence ID" value="NZ_JAJLJH010000001.1"/>
</dbReference>
<reference evidence="2" key="1">
    <citation type="submission" date="2021-11" db="EMBL/GenBank/DDBJ databases">
        <title>BS-T2-15 a new species belonging to the Comamonadaceae family isolated from the soil of a French oak forest.</title>
        <authorList>
            <person name="Mieszkin S."/>
            <person name="Alain K."/>
        </authorList>
    </citation>
    <scope>NUCLEOTIDE SEQUENCE</scope>
    <source>
        <strain evidence="2">BS-T2-15</strain>
    </source>
</reference>
<proteinExistence type="predicted"/>
<keyword evidence="3" id="KW-1185">Reference proteome</keyword>
<gene>
    <name evidence="2" type="ORF">LPC04_02885</name>
</gene>
<dbReference type="EMBL" id="JAJLJH010000001">
    <property type="protein sequence ID" value="MCK9684647.1"/>
    <property type="molecule type" value="Genomic_DNA"/>
</dbReference>
<feature type="compositionally biased region" description="Basic and acidic residues" evidence="1">
    <location>
        <begin position="19"/>
        <end position="30"/>
    </location>
</feature>
<accession>A0A9X2BXQ3</accession>
<comment type="caution">
    <text evidence="2">The sequence shown here is derived from an EMBL/GenBank/DDBJ whole genome shotgun (WGS) entry which is preliminary data.</text>
</comment>
<dbReference type="Proteomes" id="UP001139353">
    <property type="component" value="Unassembled WGS sequence"/>
</dbReference>
<evidence type="ECO:0000313" key="2">
    <source>
        <dbReference type="EMBL" id="MCK9684647.1"/>
    </source>
</evidence>
<name>A0A9X2BXQ3_9BURK</name>
<dbReference type="AlphaFoldDB" id="A0A9X2BXQ3"/>